<keyword evidence="2" id="KW-0489">Methyltransferase</keyword>
<organism evidence="2 3">
    <name type="scientific">Legionella massiliensis</name>
    <dbReference type="NCBI Taxonomy" id="1034943"/>
    <lineage>
        <taxon>Bacteria</taxon>
        <taxon>Pseudomonadati</taxon>
        <taxon>Pseudomonadota</taxon>
        <taxon>Gammaproteobacteria</taxon>
        <taxon>Legionellales</taxon>
        <taxon>Legionellaceae</taxon>
        <taxon>Legionella</taxon>
    </lineage>
</organism>
<evidence type="ECO:0000259" key="1">
    <source>
        <dbReference type="Pfam" id="PF13649"/>
    </source>
</evidence>
<dbReference type="AlphaFoldDB" id="A0A078L4E2"/>
<dbReference type="STRING" id="1034943.BN59_03117"/>
<feature type="domain" description="Methyltransferase" evidence="1">
    <location>
        <begin position="47"/>
        <end position="133"/>
    </location>
</feature>
<name>A0A078L4E2_9GAMM</name>
<dbReference type="Gene3D" id="3.40.50.150">
    <property type="entry name" value="Vaccinia Virus protein VP39"/>
    <property type="match status" value="1"/>
</dbReference>
<proteinExistence type="predicted"/>
<dbReference type="GO" id="GO:0008168">
    <property type="term" value="F:methyltransferase activity"/>
    <property type="evidence" value="ECO:0007669"/>
    <property type="project" value="UniProtKB-KW"/>
</dbReference>
<protein>
    <submittedName>
        <fullName evidence="2">Trans-aconitate 2-methyltransferase</fullName>
    </submittedName>
</protein>
<gene>
    <name evidence="2" type="ORF">BN59_03117</name>
</gene>
<sequence length="273" mass="30658">MSLKAMYNEIAGNYATADRFGSISDSHLAAIAQIKKEHLGLRPHYKVLDFGVGNGAFLAKLSACMPEADFTGIDISKEMLNRAREALPLTAIEASATEASHYLPHHSQDLVLAHFVNAYIPIHTLFHEADLLTRANGYFSLITTTYESFPVAQNNLAEFIAQGTILSSVVGHYYKAMVKNTTVASGFDELMRVFAQHKFTVVEHQRLRIPVTLQDIDELALFGIEGTWFLNSISMRMLPKNFLIQRLKRLFGQIFTFPYHDTHIIDVVLAKKQ</sequence>
<dbReference type="SUPFAM" id="SSF53335">
    <property type="entry name" value="S-adenosyl-L-methionine-dependent methyltransferases"/>
    <property type="match status" value="1"/>
</dbReference>
<dbReference type="CDD" id="cd02440">
    <property type="entry name" value="AdoMet_MTases"/>
    <property type="match status" value="1"/>
</dbReference>
<keyword evidence="2" id="KW-0808">Transferase</keyword>
<dbReference type="Pfam" id="PF13649">
    <property type="entry name" value="Methyltransf_25"/>
    <property type="match status" value="1"/>
</dbReference>
<keyword evidence="3" id="KW-1185">Reference proteome</keyword>
<dbReference type="eggNOG" id="COG2226">
    <property type="taxonomic scope" value="Bacteria"/>
</dbReference>
<reference evidence="2 3" key="1">
    <citation type="submission" date="2014-06" db="EMBL/GenBank/DDBJ databases">
        <authorList>
            <person name="Urmite Genomes Urmite Genomes"/>
        </authorList>
    </citation>
    <scope>NUCLEOTIDE SEQUENCE [LARGE SCALE GENOMIC DNA]</scope>
</reference>
<dbReference type="OrthoDB" id="9795085at2"/>
<dbReference type="InterPro" id="IPR041698">
    <property type="entry name" value="Methyltransf_25"/>
</dbReference>
<dbReference type="RefSeq" id="WP_044011989.1">
    <property type="nucleotide sequence ID" value="NZ_CCVW01000004.1"/>
</dbReference>
<evidence type="ECO:0000313" key="3">
    <source>
        <dbReference type="Proteomes" id="UP000044071"/>
    </source>
</evidence>
<accession>A0A078L4E2</accession>
<evidence type="ECO:0000313" key="2">
    <source>
        <dbReference type="EMBL" id="CDZ78803.1"/>
    </source>
</evidence>
<dbReference type="GO" id="GO:0032259">
    <property type="term" value="P:methylation"/>
    <property type="evidence" value="ECO:0007669"/>
    <property type="project" value="UniProtKB-KW"/>
</dbReference>
<dbReference type="InterPro" id="IPR029063">
    <property type="entry name" value="SAM-dependent_MTases_sf"/>
</dbReference>
<dbReference type="EMBL" id="CCSB01000004">
    <property type="protein sequence ID" value="CDZ78803.1"/>
    <property type="molecule type" value="Genomic_DNA"/>
</dbReference>
<dbReference type="Proteomes" id="UP000044071">
    <property type="component" value="Unassembled WGS sequence"/>
</dbReference>